<keyword evidence="8" id="KW-0460">Magnesium</keyword>
<gene>
    <name evidence="14" type="ORF">AYR63_11045</name>
</gene>
<dbReference type="FunFam" id="3.40.1190.10:FF:000011">
    <property type="entry name" value="Folylpolyglutamate synthase/dihydrofolate synthase"/>
    <property type="match status" value="1"/>
</dbReference>
<dbReference type="GO" id="GO:0046872">
    <property type="term" value="F:metal ion binding"/>
    <property type="evidence" value="ECO:0007669"/>
    <property type="project" value="UniProtKB-KW"/>
</dbReference>
<dbReference type="STRING" id="240427.AYR62_04010"/>
<evidence type="ECO:0000256" key="11">
    <source>
        <dbReference type="PIRNR" id="PIRNR001563"/>
    </source>
</evidence>
<dbReference type="AlphaFoldDB" id="A0A1B2J069"/>
<dbReference type="Gene3D" id="3.90.190.20">
    <property type="entry name" value="Mur ligase, C-terminal domain"/>
    <property type="match status" value="1"/>
</dbReference>
<dbReference type="EMBL" id="CP014924">
    <property type="protein sequence ID" value="ANZ67630.1"/>
    <property type="molecule type" value="Genomic_DNA"/>
</dbReference>
<dbReference type="InterPro" id="IPR018109">
    <property type="entry name" value="Folylpolyglutamate_synth_CS"/>
</dbReference>
<dbReference type="SUPFAM" id="SSF53244">
    <property type="entry name" value="MurD-like peptide ligases, peptide-binding domain"/>
    <property type="match status" value="1"/>
</dbReference>
<dbReference type="PIRSF" id="PIRSF001563">
    <property type="entry name" value="Folylpolyglu_synth"/>
    <property type="match status" value="1"/>
</dbReference>
<dbReference type="EC" id="6.3.2.17" evidence="3"/>
<dbReference type="GO" id="GO:0004326">
    <property type="term" value="F:tetrahydrofolylpolyglutamate synthase activity"/>
    <property type="evidence" value="ECO:0007669"/>
    <property type="project" value="UniProtKB-EC"/>
</dbReference>
<dbReference type="SUPFAM" id="SSF53623">
    <property type="entry name" value="MurD-like peptide ligases, catalytic domain"/>
    <property type="match status" value="1"/>
</dbReference>
<evidence type="ECO:0000256" key="4">
    <source>
        <dbReference type="ARBA" id="ARBA00022598"/>
    </source>
</evidence>
<dbReference type="RefSeq" id="WP_065902894.1">
    <property type="nucleotide sequence ID" value="NZ_CP014912.1"/>
</dbReference>
<feature type="domain" description="Mur ligase central" evidence="13">
    <location>
        <begin position="46"/>
        <end position="272"/>
    </location>
</feature>
<proteinExistence type="inferred from homology"/>
<evidence type="ECO:0000256" key="3">
    <source>
        <dbReference type="ARBA" id="ARBA00013025"/>
    </source>
</evidence>
<comment type="similarity">
    <text evidence="2 11">Belongs to the folylpolyglutamate synthase family.</text>
</comment>
<keyword evidence="5" id="KW-0479">Metal-binding</keyword>
<accession>A0A1B2J069</accession>
<feature type="domain" description="Mur ligase C-terminal" evidence="12">
    <location>
        <begin position="300"/>
        <end position="422"/>
    </location>
</feature>
<evidence type="ECO:0000259" key="12">
    <source>
        <dbReference type="Pfam" id="PF02875"/>
    </source>
</evidence>
<keyword evidence="7 11" id="KW-0067">ATP-binding</keyword>
<dbReference type="InterPro" id="IPR013221">
    <property type="entry name" value="Mur_ligase_cen"/>
</dbReference>
<sequence length="440" mass="49132">MISNYEDALAFIHGRTQFKKSDHLDRMRLFMAKLGNPERQLSVIHVAGTNGKGSTVAFLRDLLMATGKTVGTFTSPFLMRFNERISVDGMPIPDQDLVALVNQIKPTVDELDATLEEGGPTEFEIITAMMFTYFKDRVDVAVVEVGIGGILDSTNVLTPEVSVITTIGYDHMKLLGNTLPEIAGQKAGIIKRGKPVVVGQLPEEALSVIEQKAIAEKSPIYRMDHEIMVQPLPDNAWEEKFKFRFDGFTFDAVKIQLLGQYQIANASCALAAFMLYQAAHHQPWDRHDTLTALAKTVWAGRFEPVNQDPLIVLDGAHNEPAVTEVTQLLKQKFSDRECYIVLAVLADKQYEKMLSLFQTVPHHHIILTTFQGPGTRHAVDPETLKTKHENDAHIDVVDNWQLAIGTALKTMSSDDLLLITGSLYFISDVRHFFLDNDDEA</sequence>
<evidence type="ECO:0000256" key="1">
    <source>
        <dbReference type="ARBA" id="ARBA00001946"/>
    </source>
</evidence>
<reference evidence="14 15" key="1">
    <citation type="submission" date="2016-03" db="EMBL/GenBank/DDBJ databases">
        <title>Pediococcus and Lactobacillus from brewery environment - whole genome sequencing and assembly.</title>
        <authorList>
            <person name="Behr J."/>
            <person name="Geissler A.J."/>
            <person name="Vogel R.F."/>
        </authorList>
    </citation>
    <scope>NUCLEOTIDE SEQUENCE [LARGE SCALE GENOMIC DNA]</scope>
    <source>
        <strain evidence="14 15">TMW 1.1995</strain>
    </source>
</reference>
<dbReference type="Pfam" id="PF08245">
    <property type="entry name" value="Mur_ligase_M"/>
    <property type="match status" value="1"/>
</dbReference>
<evidence type="ECO:0000313" key="14">
    <source>
        <dbReference type="EMBL" id="ANZ67630.1"/>
    </source>
</evidence>
<protein>
    <recommendedName>
        <fullName evidence="3">tetrahydrofolate synthase</fullName>
        <ecNumber evidence="3">6.3.2.17</ecNumber>
    </recommendedName>
    <alternativeName>
        <fullName evidence="9">Tetrahydrofolylpolyglutamate synthase</fullName>
    </alternativeName>
</protein>
<dbReference type="Gene3D" id="3.40.1190.10">
    <property type="entry name" value="Mur-like, catalytic domain"/>
    <property type="match status" value="1"/>
</dbReference>
<evidence type="ECO:0000256" key="6">
    <source>
        <dbReference type="ARBA" id="ARBA00022741"/>
    </source>
</evidence>
<evidence type="ECO:0000256" key="8">
    <source>
        <dbReference type="ARBA" id="ARBA00022842"/>
    </source>
</evidence>
<dbReference type="InterPro" id="IPR036615">
    <property type="entry name" value="Mur_ligase_C_dom_sf"/>
</dbReference>
<dbReference type="InterPro" id="IPR001645">
    <property type="entry name" value="Folylpolyglutamate_synth"/>
</dbReference>
<dbReference type="OrthoDB" id="9809356at2"/>
<name>A0A1B2J069_9LACO</name>
<dbReference type="Pfam" id="PF02875">
    <property type="entry name" value="Mur_ligase_C"/>
    <property type="match status" value="1"/>
</dbReference>
<dbReference type="PROSITE" id="PS01012">
    <property type="entry name" value="FOLYLPOLYGLU_SYNT_2"/>
    <property type="match status" value="1"/>
</dbReference>
<evidence type="ECO:0000256" key="9">
    <source>
        <dbReference type="ARBA" id="ARBA00030592"/>
    </source>
</evidence>
<comment type="cofactor">
    <cofactor evidence="1">
        <name>Mg(2+)</name>
        <dbReference type="ChEBI" id="CHEBI:18420"/>
    </cofactor>
</comment>
<dbReference type="GO" id="GO:0005737">
    <property type="term" value="C:cytoplasm"/>
    <property type="evidence" value="ECO:0007669"/>
    <property type="project" value="TreeGrafter"/>
</dbReference>
<keyword evidence="4 11" id="KW-0436">Ligase</keyword>
<dbReference type="PANTHER" id="PTHR11136:SF0">
    <property type="entry name" value="DIHYDROFOLATE SYNTHETASE-RELATED"/>
    <property type="match status" value="1"/>
</dbReference>
<keyword evidence="15" id="KW-1185">Reference proteome</keyword>
<evidence type="ECO:0000256" key="10">
    <source>
        <dbReference type="ARBA" id="ARBA00047493"/>
    </source>
</evidence>
<dbReference type="InterPro" id="IPR036565">
    <property type="entry name" value="Mur-like_cat_sf"/>
</dbReference>
<evidence type="ECO:0000256" key="5">
    <source>
        <dbReference type="ARBA" id="ARBA00022723"/>
    </source>
</evidence>
<evidence type="ECO:0000259" key="13">
    <source>
        <dbReference type="Pfam" id="PF08245"/>
    </source>
</evidence>
<evidence type="ECO:0000256" key="2">
    <source>
        <dbReference type="ARBA" id="ARBA00008276"/>
    </source>
</evidence>
<evidence type="ECO:0000313" key="15">
    <source>
        <dbReference type="Proteomes" id="UP000093267"/>
    </source>
</evidence>
<dbReference type="Proteomes" id="UP000093267">
    <property type="component" value="Chromosome"/>
</dbReference>
<dbReference type="GO" id="GO:0005524">
    <property type="term" value="F:ATP binding"/>
    <property type="evidence" value="ECO:0007669"/>
    <property type="project" value="UniProtKB-KW"/>
</dbReference>
<comment type="catalytic activity">
    <reaction evidence="10">
        <text>(6S)-5,6,7,8-tetrahydrofolyl-(gamma-L-Glu)(n) + L-glutamate + ATP = (6S)-5,6,7,8-tetrahydrofolyl-(gamma-L-Glu)(n+1) + ADP + phosphate + H(+)</text>
        <dbReference type="Rhea" id="RHEA:10580"/>
        <dbReference type="Rhea" id="RHEA-COMP:14738"/>
        <dbReference type="Rhea" id="RHEA-COMP:14740"/>
        <dbReference type="ChEBI" id="CHEBI:15378"/>
        <dbReference type="ChEBI" id="CHEBI:29985"/>
        <dbReference type="ChEBI" id="CHEBI:30616"/>
        <dbReference type="ChEBI" id="CHEBI:43474"/>
        <dbReference type="ChEBI" id="CHEBI:141005"/>
        <dbReference type="ChEBI" id="CHEBI:456216"/>
        <dbReference type="EC" id="6.3.2.17"/>
    </reaction>
</comment>
<dbReference type="PANTHER" id="PTHR11136">
    <property type="entry name" value="FOLYLPOLYGLUTAMATE SYNTHASE-RELATED"/>
    <property type="match status" value="1"/>
</dbReference>
<dbReference type="InterPro" id="IPR004101">
    <property type="entry name" value="Mur_ligase_C"/>
</dbReference>
<keyword evidence="6 11" id="KW-0547">Nucleotide-binding</keyword>
<organism evidence="14 15">
    <name type="scientific">Secundilactobacillus paracollinoides</name>
    <dbReference type="NCBI Taxonomy" id="240427"/>
    <lineage>
        <taxon>Bacteria</taxon>
        <taxon>Bacillati</taxon>
        <taxon>Bacillota</taxon>
        <taxon>Bacilli</taxon>
        <taxon>Lactobacillales</taxon>
        <taxon>Lactobacillaceae</taxon>
        <taxon>Secundilactobacillus</taxon>
    </lineage>
</organism>
<dbReference type="KEGG" id="lpd:AYR62_04010"/>
<dbReference type="GO" id="GO:0008841">
    <property type="term" value="F:dihydrofolate synthase activity"/>
    <property type="evidence" value="ECO:0007669"/>
    <property type="project" value="TreeGrafter"/>
</dbReference>
<dbReference type="NCBIfam" id="TIGR01499">
    <property type="entry name" value="folC"/>
    <property type="match status" value="1"/>
</dbReference>
<evidence type="ECO:0000256" key="7">
    <source>
        <dbReference type="ARBA" id="ARBA00022840"/>
    </source>
</evidence>